<dbReference type="Gene3D" id="3.10.450.50">
    <property type="match status" value="1"/>
</dbReference>
<name>W6R4D2_PENRF</name>
<evidence type="ECO:0008006" key="3">
    <source>
        <dbReference type="Google" id="ProtNLM"/>
    </source>
</evidence>
<sequence>MRNPTCPQDIKPTRTADFHEILAVAKLYTDAVRTSNPECIHKSFHKDATMCGHIGPDFANGPVTDLLEIMKEKGPEPSLISHLHILSTTPTTAIVEVDAEVDTVGFRDHLCMAKVDGRWQVMTKLYHLYEKKRA</sequence>
<keyword evidence="2" id="KW-1185">Reference proteome</keyword>
<dbReference type="Proteomes" id="UP000030686">
    <property type="component" value="Unassembled WGS sequence"/>
</dbReference>
<dbReference type="Pfam" id="PF12893">
    <property type="entry name" value="Lumazine_bd_2"/>
    <property type="match status" value="1"/>
</dbReference>
<dbReference type="OrthoDB" id="3794857at2759"/>
<dbReference type="InterPro" id="IPR032710">
    <property type="entry name" value="NTF2-like_dom_sf"/>
</dbReference>
<protein>
    <recommendedName>
        <fullName evidence="3">Lumazine-binding</fullName>
    </recommendedName>
</protein>
<evidence type="ECO:0000313" key="1">
    <source>
        <dbReference type="EMBL" id="CDM36672.1"/>
    </source>
</evidence>
<proteinExistence type="predicted"/>
<dbReference type="AlphaFoldDB" id="W6R4D2"/>
<dbReference type="OMA" id="MIVERGC"/>
<accession>W6R4D2</accession>
<dbReference type="EMBL" id="HG792019">
    <property type="protein sequence ID" value="CDM36672.1"/>
    <property type="molecule type" value="Genomic_DNA"/>
</dbReference>
<reference evidence="1" key="1">
    <citation type="journal article" date="2014" name="Nat. Commun.">
        <title>Multiple recent horizontal transfers of a large genomic region in cheese making fungi.</title>
        <authorList>
            <person name="Cheeseman K."/>
            <person name="Ropars J."/>
            <person name="Renault P."/>
            <person name="Dupont J."/>
            <person name="Gouzy J."/>
            <person name="Branca A."/>
            <person name="Abraham A.L."/>
            <person name="Ceppi M."/>
            <person name="Conseiller E."/>
            <person name="Debuchy R."/>
            <person name="Malagnac F."/>
            <person name="Goarin A."/>
            <person name="Silar P."/>
            <person name="Lacoste S."/>
            <person name="Sallet E."/>
            <person name="Bensimon A."/>
            <person name="Giraud T."/>
            <person name="Brygoo Y."/>
        </authorList>
    </citation>
    <scope>NUCLEOTIDE SEQUENCE [LARGE SCALE GENOMIC DNA]</scope>
    <source>
        <strain evidence="1">FM164</strain>
    </source>
</reference>
<dbReference type="SUPFAM" id="SSF54427">
    <property type="entry name" value="NTF2-like"/>
    <property type="match status" value="1"/>
</dbReference>
<gene>
    <name evidence="1" type="ORF">PROQFM164_S05g000505</name>
</gene>
<dbReference type="InterPro" id="IPR039437">
    <property type="entry name" value="FrzH/put_lumazine-bd"/>
</dbReference>
<evidence type="ECO:0000313" key="2">
    <source>
        <dbReference type="Proteomes" id="UP000030686"/>
    </source>
</evidence>
<organism evidence="1 2">
    <name type="scientific">Penicillium roqueforti (strain FM164)</name>
    <dbReference type="NCBI Taxonomy" id="1365484"/>
    <lineage>
        <taxon>Eukaryota</taxon>
        <taxon>Fungi</taxon>
        <taxon>Dikarya</taxon>
        <taxon>Ascomycota</taxon>
        <taxon>Pezizomycotina</taxon>
        <taxon>Eurotiomycetes</taxon>
        <taxon>Eurotiomycetidae</taxon>
        <taxon>Eurotiales</taxon>
        <taxon>Aspergillaceae</taxon>
        <taxon>Penicillium</taxon>
    </lineage>
</organism>